<evidence type="ECO:0000256" key="3">
    <source>
        <dbReference type="ARBA" id="ARBA00022643"/>
    </source>
</evidence>
<evidence type="ECO:0000313" key="6">
    <source>
        <dbReference type="EMBL" id="AFD26833.1"/>
    </source>
</evidence>
<dbReference type="GO" id="GO:0016646">
    <property type="term" value="F:oxidoreductase activity, acting on the CH-NH group of donors, NAD or NADP as acceptor"/>
    <property type="evidence" value="ECO:0007669"/>
    <property type="project" value="UniProtKB-ARBA"/>
</dbReference>
<protein>
    <recommendedName>
        <fullName evidence="5">Flavin reductase like domain-containing protein</fullName>
    </recommendedName>
</protein>
<accession>H8GVW8</accession>
<organism evidence="6 7">
    <name type="scientific">Deinococcus gobiensis (strain DSM 21396 / JCM 16679 / CGMCC 1.7299 / I-0)</name>
    <dbReference type="NCBI Taxonomy" id="745776"/>
    <lineage>
        <taxon>Bacteria</taxon>
        <taxon>Thermotogati</taxon>
        <taxon>Deinococcota</taxon>
        <taxon>Deinococci</taxon>
        <taxon>Deinococcales</taxon>
        <taxon>Deinococcaceae</taxon>
        <taxon>Deinococcus</taxon>
    </lineage>
</organism>
<dbReference type="eggNOG" id="COG1853">
    <property type="taxonomic scope" value="Bacteria"/>
</dbReference>
<name>H8GVW8_DEIGI</name>
<dbReference type="PANTHER" id="PTHR33798:SF5">
    <property type="entry name" value="FLAVIN REDUCTASE LIKE DOMAIN-CONTAINING PROTEIN"/>
    <property type="match status" value="1"/>
</dbReference>
<dbReference type="HOGENOM" id="CLU_059021_3_1_0"/>
<dbReference type="EMBL" id="CP002191">
    <property type="protein sequence ID" value="AFD26833.1"/>
    <property type="molecule type" value="Genomic_DNA"/>
</dbReference>
<dbReference type="PATRIC" id="fig|745776.4.peg.2983"/>
<evidence type="ECO:0000259" key="5">
    <source>
        <dbReference type="SMART" id="SM00903"/>
    </source>
</evidence>
<dbReference type="STRING" id="745776.DGo_CA2906"/>
<evidence type="ECO:0000256" key="4">
    <source>
        <dbReference type="ARBA" id="ARBA00038054"/>
    </source>
</evidence>
<comment type="similarity">
    <text evidence="4">Belongs to the flavoredoxin family.</text>
</comment>
<dbReference type="InterPro" id="IPR002563">
    <property type="entry name" value="Flavin_Rdtase-like_dom"/>
</dbReference>
<dbReference type="RefSeq" id="WP_014686313.1">
    <property type="nucleotide sequence ID" value="NC_017790.1"/>
</dbReference>
<keyword evidence="2" id="KW-0285">Flavoprotein</keyword>
<dbReference type="KEGG" id="dgo:DGo_CA2906"/>
<evidence type="ECO:0000313" key="7">
    <source>
        <dbReference type="Proteomes" id="UP000007575"/>
    </source>
</evidence>
<dbReference type="Proteomes" id="UP000007575">
    <property type="component" value="Chromosome"/>
</dbReference>
<dbReference type="InterPro" id="IPR012349">
    <property type="entry name" value="Split_barrel_FMN-bd"/>
</dbReference>
<comment type="cofactor">
    <cofactor evidence="1">
        <name>FMN</name>
        <dbReference type="ChEBI" id="CHEBI:58210"/>
    </cofactor>
</comment>
<keyword evidence="7" id="KW-1185">Reference proteome</keyword>
<dbReference type="AlphaFoldDB" id="H8GVW8"/>
<feature type="domain" description="Flavin reductase like" evidence="5">
    <location>
        <begin position="37"/>
        <end position="190"/>
    </location>
</feature>
<dbReference type="OrthoDB" id="9794638at2"/>
<gene>
    <name evidence="6" type="ordered locus">DGo_CA2906</name>
</gene>
<proteinExistence type="inferred from homology"/>
<dbReference type="SMART" id="SM00903">
    <property type="entry name" value="Flavin_Reduct"/>
    <property type="match status" value="1"/>
</dbReference>
<dbReference type="GO" id="GO:0010181">
    <property type="term" value="F:FMN binding"/>
    <property type="evidence" value="ECO:0007669"/>
    <property type="project" value="InterPro"/>
</dbReference>
<evidence type="ECO:0000256" key="2">
    <source>
        <dbReference type="ARBA" id="ARBA00022630"/>
    </source>
</evidence>
<evidence type="ECO:0000256" key="1">
    <source>
        <dbReference type="ARBA" id="ARBA00001917"/>
    </source>
</evidence>
<dbReference type="PANTHER" id="PTHR33798">
    <property type="entry name" value="FLAVOPROTEIN OXYGENASE"/>
    <property type="match status" value="1"/>
</dbReference>
<dbReference type="Gene3D" id="2.30.110.10">
    <property type="entry name" value="Electron Transport, Fmn-binding Protein, Chain A"/>
    <property type="match status" value="1"/>
</dbReference>
<sequence length="242" mass="24901">MSASAPETPPAGTPSPEFRHFDLTALPNAARYKLLAASVVPRPIAWVSTVGEGGAVNLAPYSFFGLMGSDPPVVAFAPGNRADGSPKDTAKNIGPGGEFTVNLVDYALAGAMNATATDFPPGEGEPAALGIALTPGNQVAAPRVALAPAALECREVQTVTIGNTRIVLGEVVGLTLRADAVQDPAKFYVDTAALDLVGRMGGPSAYTRTRDVFHLVRQSYDQWQAAGEPLAPPPASEAAGRP</sequence>
<reference evidence="6 7" key="1">
    <citation type="journal article" date="2012" name="PLoS ONE">
        <title>Genome sequence and transcriptome analysis of the radioresistant bacterium Deinococcus gobiensis: insights into the extreme environmental adaptations.</title>
        <authorList>
            <person name="Yuan M."/>
            <person name="Chen M."/>
            <person name="Zhang W."/>
            <person name="Lu W."/>
            <person name="Wang J."/>
            <person name="Yang M."/>
            <person name="Zhao P."/>
            <person name="Tang R."/>
            <person name="Li X."/>
            <person name="Hao Y."/>
            <person name="Zhou Z."/>
            <person name="Zhan Y."/>
            <person name="Yu H."/>
            <person name="Teng C."/>
            <person name="Yan Y."/>
            <person name="Ping S."/>
            <person name="Wang Y."/>
            <person name="Lin M."/>
        </authorList>
    </citation>
    <scope>NUCLEOTIDE SEQUENCE [LARGE SCALE GENOMIC DNA]</scope>
    <source>
        <strain evidence="6 7">I-0</strain>
    </source>
</reference>
<dbReference type="SUPFAM" id="SSF50475">
    <property type="entry name" value="FMN-binding split barrel"/>
    <property type="match status" value="1"/>
</dbReference>
<dbReference type="Pfam" id="PF01613">
    <property type="entry name" value="Flavin_Reduct"/>
    <property type="match status" value="1"/>
</dbReference>
<keyword evidence="3" id="KW-0288">FMN</keyword>